<reference evidence="2 3" key="1">
    <citation type="submission" date="2018-11" db="EMBL/GenBank/DDBJ databases">
        <title>Genomic Encyclopedia of Type Strains, Phase IV (KMG-IV): sequencing the most valuable type-strain genomes for metagenomic binning, comparative biology and taxonomic classification.</title>
        <authorList>
            <person name="Goeker M."/>
        </authorList>
    </citation>
    <scope>NUCLEOTIDE SEQUENCE [LARGE SCALE GENOMIC DNA]</scope>
    <source>
        <strain evidence="2 3">DSM 100316</strain>
    </source>
</reference>
<keyword evidence="1" id="KW-0812">Transmembrane</keyword>
<dbReference type="EMBL" id="RKHR01000011">
    <property type="protein sequence ID" value="ROR94745.1"/>
    <property type="molecule type" value="Genomic_DNA"/>
</dbReference>
<sequence>MKRKMQSQLGLTLVELLVAMAIGAILILGVSETFVTHKMSHSLQLGIGHVQEGGRMAVAMMSRDVRMADYWGCAKNGINLSSSIGFNANDDKYDFLTGGAGGVSGKDVVGSMTIDGLPVVDGSSVVTLRGAQPSSCTVTTTGTDLKLATIGISGCEVKKNTVVAISNCLAGDIFVNSAADNASVLGYKSTGTTPPNNAGSQVIHCGVGNDSCLSQPYEVGAQILFPYSVSYFVSVGASGEPGLYKYDALKNNSSELIDGVESMKVSYAIDLDYDSTKSIVDLEAPSRSVHTYMTAKQINQKPNIKWEQVIGLKVDLLLRSDDGVRSESKTVTFNGVNYGGADRRMREIFSSVMNIRNRSVPSSEGL</sequence>
<name>A0A3N2D4M0_9GAMM</name>
<dbReference type="Pfam" id="PF16074">
    <property type="entry name" value="PilW"/>
    <property type="match status" value="1"/>
</dbReference>
<dbReference type="NCBIfam" id="TIGR02532">
    <property type="entry name" value="IV_pilin_GFxxxE"/>
    <property type="match status" value="1"/>
</dbReference>
<dbReference type="RefSeq" id="WP_123714198.1">
    <property type="nucleotide sequence ID" value="NZ_RKHR01000011.1"/>
</dbReference>
<dbReference type="AlphaFoldDB" id="A0A3N2D4M0"/>
<feature type="transmembrane region" description="Helical" evidence="1">
    <location>
        <begin position="12"/>
        <end position="30"/>
    </location>
</feature>
<keyword evidence="1" id="KW-0472">Membrane</keyword>
<accession>A0A3N2D4M0</accession>
<dbReference type="InterPro" id="IPR012902">
    <property type="entry name" value="N_methyl_site"/>
</dbReference>
<comment type="caution">
    <text evidence="2">The sequence shown here is derived from an EMBL/GenBank/DDBJ whole genome shotgun (WGS) entry which is preliminary data.</text>
</comment>
<protein>
    <submittedName>
        <fullName evidence="2">Type IV pilus assembly protein PilW</fullName>
    </submittedName>
</protein>
<dbReference type="InterPro" id="IPR032092">
    <property type="entry name" value="PilW"/>
</dbReference>
<evidence type="ECO:0000313" key="2">
    <source>
        <dbReference type="EMBL" id="ROR94745.1"/>
    </source>
</evidence>
<dbReference type="OrthoDB" id="5296662at2"/>
<dbReference type="Pfam" id="PF07963">
    <property type="entry name" value="N_methyl"/>
    <property type="match status" value="1"/>
</dbReference>
<proteinExistence type="predicted"/>
<keyword evidence="3" id="KW-1185">Reference proteome</keyword>
<organism evidence="2 3">
    <name type="scientific">Sinobacterium caligoides</name>
    <dbReference type="NCBI Taxonomy" id="933926"/>
    <lineage>
        <taxon>Bacteria</taxon>
        <taxon>Pseudomonadati</taxon>
        <taxon>Pseudomonadota</taxon>
        <taxon>Gammaproteobacteria</taxon>
        <taxon>Cellvibrionales</taxon>
        <taxon>Spongiibacteraceae</taxon>
        <taxon>Sinobacterium</taxon>
    </lineage>
</organism>
<gene>
    <name evidence="2" type="ORF">EDC56_3888</name>
</gene>
<evidence type="ECO:0000256" key="1">
    <source>
        <dbReference type="SAM" id="Phobius"/>
    </source>
</evidence>
<dbReference type="GO" id="GO:0043683">
    <property type="term" value="P:type IV pilus assembly"/>
    <property type="evidence" value="ECO:0007669"/>
    <property type="project" value="InterPro"/>
</dbReference>
<keyword evidence="1" id="KW-1133">Transmembrane helix</keyword>
<evidence type="ECO:0000313" key="3">
    <source>
        <dbReference type="Proteomes" id="UP000275394"/>
    </source>
</evidence>
<dbReference type="Proteomes" id="UP000275394">
    <property type="component" value="Unassembled WGS sequence"/>
</dbReference>